<keyword evidence="4" id="KW-1185">Reference proteome</keyword>
<keyword evidence="2" id="KW-0732">Signal</keyword>
<feature type="region of interest" description="Disordered" evidence="1">
    <location>
        <begin position="100"/>
        <end position="130"/>
    </location>
</feature>
<dbReference type="EMBL" id="JADGJQ010000065">
    <property type="protein sequence ID" value="KAJ3174484.1"/>
    <property type="molecule type" value="Genomic_DNA"/>
</dbReference>
<dbReference type="AlphaFoldDB" id="A0AAD5TEA9"/>
<sequence>MVNFRIFVLPVVASALALCVSARPIPTSGNSLLADSGPISAAVHIPTFLTRDDTDVPAADDDGADESAEGDNIPDALLATIPTDVVEQFLAARAVGTTPHVNKQPIPATKKKQPTAAKKPATPTTPPHVAKGGLDTHLREAQNAIKRASKALAALMGDLQAARHARASASKMPATKTRHHAATATMHHHPATKTHHATMKKTKTHHAMMTKTKAVHRATPTAKAPTHGAPTATAPRATLVADATALEN</sequence>
<comment type="caution">
    <text evidence="3">The sequence shown here is derived from an EMBL/GenBank/DDBJ whole genome shotgun (WGS) entry which is preliminary data.</text>
</comment>
<gene>
    <name evidence="3" type="ORF">HDU87_007177</name>
</gene>
<feature type="region of interest" description="Disordered" evidence="1">
    <location>
        <begin position="52"/>
        <end position="71"/>
    </location>
</feature>
<evidence type="ECO:0000256" key="1">
    <source>
        <dbReference type="SAM" id="MobiDB-lite"/>
    </source>
</evidence>
<dbReference type="Proteomes" id="UP001212152">
    <property type="component" value="Unassembled WGS sequence"/>
</dbReference>
<evidence type="ECO:0000313" key="3">
    <source>
        <dbReference type="EMBL" id="KAJ3174484.1"/>
    </source>
</evidence>
<evidence type="ECO:0000313" key="4">
    <source>
        <dbReference type="Proteomes" id="UP001212152"/>
    </source>
</evidence>
<reference evidence="3" key="1">
    <citation type="submission" date="2020-05" db="EMBL/GenBank/DDBJ databases">
        <title>Phylogenomic resolution of chytrid fungi.</title>
        <authorList>
            <person name="Stajich J.E."/>
            <person name="Amses K."/>
            <person name="Simmons R."/>
            <person name="Seto K."/>
            <person name="Myers J."/>
            <person name="Bonds A."/>
            <person name="Quandt C.A."/>
            <person name="Barry K."/>
            <person name="Liu P."/>
            <person name="Grigoriev I."/>
            <person name="Longcore J.E."/>
            <person name="James T.Y."/>
        </authorList>
    </citation>
    <scope>NUCLEOTIDE SEQUENCE</scope>
    <source>
        <strain evidence="3">JEL0379</strain>
    </source>
</reference>
<feature type="signal peptide" evidence="2">
    <location>
        <begin position="1"/>
        <end position="22"/>
    </location>
</feature>
<accession>A0AAD5TEA9</accession>
<organism evidence="3 4">
    <name type="scientific">Geranomyces variabilis</name>
    <dbReference type="NCBI Taxonomy" id="109894"/>
    <lineage>
        <taxon>Eukaryota</taxon>
        <taxon>Fungi</taxon>
        <taxon>Fungi incertae sedis</taxon>
        <taxon>Chytridiomycota</taxon>
        <taxon>Chytridiomycota incertae sedis</taxon>
        <taxon>Chytridiomycetes</taxon>
        <taxon>Spizellomycetales</taxon>
        <taxon>Powellomycetaceae</taxon>
        <taxon>Geranomyces</taxon>
    </lineage>
</organism>
<proteinExistence type="predicted"/>
<evidence type="ECO:0000256" key="2">
    <source>
        <dbReference type="SAM" id="SignalP"/>
    </source>
</evidence>
<feature type="chain" id="PRO_5042000468" evidence="2">
    <location>
        <begin position="23"/>
        <end position="248"/>
    </location>
</feature>
<protein>
    <submittedName>
        <fullName evidence="3">Uncharacterized protein</fullName>
    </submittedName>
</protein>
<feature type="compositionally biased region" description="Low complexity" evidence="1">
    <location>
        <begin position="103"/>
        <end position="130"/>
    </location>
</feature>
<name>A0AAD5TEA9_9FUNG</name>
<feature type="compositionally biased region" description="Acidic residues" evidence="1">
    <location>
        <begin position="58"/>
        <end position="69"/>
    </location>
</feature>